<dbReference type="EMBL" id="GDQN01001352">
    <property type="protein sequence ID" value="JAT89702.1"/>
    <property type="molecule type" value="Transcribed_RNA"/>
</dbReference>
<evidence type="ECO:0000256" key="3">
    <source>
        <dbReference type="ARBA" id="ARBA00023242"/>
    </source>
</evidence>
<dbReference type="Gene3D" id="1.25.10.10">
    <property type="entry name" value="Leucine-rich Repeat Variant"/>
    <property type="match status" value="1"/>
</dbReference>
<reference evidence="5" key="1">
    <citation type="submission" date="2015-09" db="EMBL/GenBank/DDBJ databases">
        <title>De novo assembly of Pectinophora gossypiella (Pink Bollworm) gut transcriptome.</title>
        <authorList>
            <person name="Tassone E.E."/>
        </authorList>
    </citation>
    <scope>NUCLEOTIDE SEQUENCE</scope>
</reference>
<gene>
    <name evidence="5" type="ORF">g.18843</name>
</gene>
<dbReference type="Pfam" id="PF12333">
    <property type="entry name" value="Ipi1_N"/>
    <property type="match status" value="1"/>
</dbReference>
<dbReference type="OrthoDB" id="361362at2759"/>
<evidence type="ECO:0000256" key="2">
    <source>
        <dbReference type="ARBA" id="ARBA00006427"/>
    </source>
</evidence>
<name>A0A1E1WRU8_PECGO</name>
<comment type="subcellular location">
    <subcellularLocation>
        <location evidence="1">Nucleus</location>
    </subcellularLocation>
</comment>
<comment type="similarity">
    <text evidence="2">Belongs to the IPI1/TEX10 family.</text>
</comment>
<dbReference type="GO" id="GO:0071339">
    <property type="term" value="C:MLL1 complex"/>
    <property type="evidence" value="ECO:0007669"/>
    <property type="project" value="TreeGrafter"/>
</dbReference>
<evidence type="ECO:0000256" key="1">
    <source>
        <dbReference type="ARBA" id="ARBA00004123"/>
    </source>
</evidence>
<sequence length="646" mass="74811">MPQTGATRYQKFLKSEKSKTKLKAKKDLPKGTNVTKTNFKVKKIVIKEQLKKHGESEALSTRKLNAKELLSRLNHFNTHSRRDALEGIKELITSHPDVLEQNLGKFILGVTPLLMNVEKVVRREAIKALHLILSNVTVEKIEPFFDIMSTYLRSAMTHIDNRIQEDSLMALDVLLLCTPQKVAEDFHKILPNFLDMISKLRVDSKPGRTLTVNLGSQITTVKWRVKVLHRLQDFLRKFVEYHNINDNGKPNETTAYYFDDTKINHYNLLNPNYISVCQLSCFSSINLQDVLQIDEMDKFKEYMETLMPLLFETWLEVCPNVLSSEKNIEAVVTEDAAVLLRHTLEVIDMLWKLVQHFDKKSPSSKIQSLFCQKYKQPFNQHFVNAFPFVTNVRSRQTKSDNSVFEDTITDPKLIAENLEICHLFIMLNPNVNIKSQNREITSVLNYIEKTFNQNTQDNISDVVINILHTIFSKEITSWTKTVSVMDALFRKIIWAYFNKDMPGSVKQKIFTLLCKIALNDKLGHFHRSDTYEKWLINLPDILLEDSITVQTVDIIHKFAACNTKTFNTVVKPKLLKIIMNLPTLTISDATNDVNSYHKLFSILYWVKNWDCESLNLLEEQLLNNVYKSDHGKYIFDTLRMKSGGIL</sequence>
<dbReference type="PANTHER" id="PTHR16056">
    <property type="entry name" value="REGULATOR OF MICROTUBULE DYNAMICS PROTEIN"/>
    <property type="match status" value="1"/>
</dbReference>
<accession>A0A1E1WRU8</accession>
<evidence type="ECO:0000313" key="5">
    <source>
        <dbReference type="EMBL" id="JAT89702.1"/>
    </source>
</evidence>
<dbReference type="InterPro" id="IPR011989">
    <property type="entry name" value="ARM-like"/>
</dbReference>
<evidence type="ECO:0000259" key="4">
    <source>
        <dbReference type="Pfam" id="PF12333"/>
    </source>
</evidence>
<protein>
    <recommendedName>
        <fullName evidence="4">Pre-rRNA-processing protein Ipi1 N-terminal domain-containing protein</fullName>
    </recommendedName>
</protein>
<feature type="domain" description="Pre-rRNA-processing protein Ipi1 N-terminal" evidence="4">
    <location>
        <begin position="139"/>
        <end position="235"/>
    </location>
</feature>
<organism evidence="5">
    <name type="scientific">Pectinophora gossypiella</name>
    <name type="common">Cotton pink bollworm</name>
    <name type="synonym">Depressaria gossypiella</name>
    <dbReference type="NCBI Taxonomy" id="13191"/>
    <lineage>
        <taxon>Eukaryota</taxon>
        <taxon>Metazoa</taxon>
        <taxon>Ecdysozoa</taxon>
        <taxon>Arthropoda</taxon>
        <taxon>Hexapoda</taxon>
        <taxon>Insecta</taxon>
        <taxon>Pterygota</taxon>
        <taxon>Neoptera</taxon>
        <taxon>Endopterygota</taxon>
        <taxon>Lepidoptera</taxon>
        <taxon>Glossata</taxon>
        <taxon>Ditrysia</taxon>
        <taxon>Gelechioidea</taxon>
        <taxon>Gelechiidae</taxon>
        <taxon>Apatetrinae</taxon>
        <taxon>Pectinophora</taxon>
    </lineage>
</organism>
<keyword evidence="3" id="KW-0539">Nucleus</keyword>
<proteinExistence type="inferred from homology"/>
<dbReference type="SUPFAM" id="SSF48371">
    <property type="entry name" value="ARM repeat"/>
    <property type="match status" value="1"/>
</dbReference>
<dbReference type="PANTHER" id="PTHR16056:SF2">
    <property type="entry name" value="TESTIS-EXPRESSED PROTEIN 10"/>
    <property type="match status" value="1"/>
</dbReference>
<dbReference type="InterPro" id="IPR016024">
    <property type="entry name" value="ARM-type_fold"/>
</dbReference>
<dbReference type="AlphaFoldDB" id="A0A1E1WRU8"/>
<dbReference type="InterPro" id="IPR024679">
    <property type="entry name" value="Ipi1_N"/>
</dbReference>